<evidence type="ECO:0008006" key="5">
    <source>
        <dbReference type="Google" id="ProtNLM"/>
    </source>
</evidence>
<feature type="compositionally biased region" description="Low complexity" evidence="1">
    <location>
        <begin position="414"/>
        <end position="431"/>
    </location>
</feature>
<evidence type="ECO:0000313" key="3">
    <source>
        <dbReference type="EMBL" id="KDQ55895.1"/>
    </source>
</evidence>
<feature type="region of interest" description="Disordered" evidence="1">
    <location>
        <begin position="408"/>
        <end position="435"/>
    </location>
</feature>
<dbReference type="Proteomes" id="UP000027265">
    <property type="component" value="Unassembled WGS sequence"/>
</dbReference>
<evidence type="ECO:0000256" key="1">
    <source>
        <dbReference type="SAM" id="MobiDB-lite"/>
    </source>
</evidence>
<sequence length="611" mass="68642">MSFLLDAIITTTLLSTSLFLYLRPQSPPNHYPIASHSYILLNTTSHTRYLPTPSKHSFTYPTLSFLLSLRSLERHHLDLGRGLVFGYGGVAWRICGLRAGGYLLDYRGAEDAKEKPILEKLVEVLRFSGYEMVDNEGRDVLGEVWMMTMPSFLGFEGINPLTVYYCYKARQQALWITILEVHNTFGERHVYVLEVGKGEDVPCTGFDHTWTFPRAFHVSPFNDRNGFYTVSITRPSHPPHHRTPPTSNPIPKVRVQYFLPLSPEQQRRLPISKGPLLLSASLTPHTSKPLTTTALLGTLARYPLVLVLTLPRILWQAGILHYGKGLRVWARPEPKGVWALNSELKGSKAIERGKGSEVGSFGVGWQSESLVEKYMRKRVERFLERRVEGLEREGKKVEARLVSGNPLVPNRTFAPSQSSSTEHSHPASSSAILPPKTPQTLTINYLSPRFFTFIFTSPSPAHALLIGSRAEKIFSVSDTKLFLDVFSAPDGGRRSWRQYIRTLPIPKPILSHASLPIPPLHPLDAYAPDTVDAYTPNKVDAYTPNKVDAYISNLLRAMMDVGVLCVLMMQEAVERWVFWVVGARFVTGGEPWRGWERAGEVLDSEGVRAGE</sequence>
<dbReference type="Pfam" id="PF07103">
    <property type="entry name" value="DUF1365"/>
    <property type="match status" value="1"/>
</dbReference>
<dbReference type="HOGENOM" id="CLU_016237_1_0_1"/>
<feature type="chain" id="PRO_5001646919" description="DUF1365-domain-containing protein" evidence="2">
    <location>
        <begin position="20"/>
        <end position="611"/>
    </location>
</feature>
<accession>A0A067PQ14</accession>
<dbReference type="InterPro" id="IPR010775">
    <property type="entry name" value="DUF1365"/>
</dbReference>
<dbReference type="PANTHER" id="PTHR33973">
    <property type="entry name" value="OS07G0153300 PROTEIN"/>
    <property type="match status" value="1"/>
</dbReference>
<protein>
    <recommendedName>
        <fullName evidence="5">DUF1365-domain-containing protein</fullName>
    </recommendedName>
</protein>
<keyword evidence="4" id="KW-1185">Reference proteome</keyword>
<organism evidence="3 4">
    <name type="scientific">Jaapia argillacea MUCL 33604</name>
    <dbReference type="NCBI Taxonomy" id="933084"/>
    <lineage>
        <taxon>Eukaryota</taxon>
        <taxon>Fungi</taxon>
        <taxon>Dikarya</taxon>
        <taxon>Basidiomycota</taxon>
        <taxon>Agaricomycotina</taxon>
        <taxon>Agaricomycetes</taxon>
        <taxon>Agaricomycetidae</taxon>
        <taxon>Jaapiales</taxon>
        <taxon>Jaapiaceae</taxon>
        <taxon>Jaapia</taxon>
    </lineage>
</organism>
<dbReference type="InParanoid" id="A0A067PQ14"/>
<evidence type="ECO:0000313" key="4">
    <source>
        <dbReference type="Proteomes" id="UP000027265"/>
    </source>
</evidence>
<evidence type="ECO:0000256" key="2">
    <source>
        <dbReference type="SAM" id="SignalP"/>
    </source>
</evidence>
<dbReference type="EMBL" id="KL197723">
    <property type="protein sequence ID" value="KDQ55895.1"/>
    <property type="molecule type" value="Genomic_DNA"/>
</dbReference>
<dbReference type="AlphaFoldDB" id="A0A067PQ14"/>
<dbReference type="STRING" id="933084.A0A067PQ14"/>
<reference evidence="4" key="1">
    <citation type="journal article" date="2014" name="Proc. Natl. Acad. Sci. U.S.A.">
        <title>Extensive sampling of basidiomycete genomes demonstrates inadequacy of the white-rot/brown-rot paradigm for wood decay fungi.</title>
        <authorList>
            <person name="Riley R."/>
            <person name="Salamov A.A."/>
            <person name="Brown D.W."/>
            <person name="Nagy L.G."/>
            <person name="Floudas D."/>
            <person name="Held B.W."/>
            <person name="Levasseur A."/>
            <person name="Lombard V."/>
            <person name="Morin E."/>
            <person name="Otillar R."/>
            <person name="Lindquist E.A."/>
            <person name="Sun H."/>
            <person name="LaButti K.M."/>
            <person name="Schmutz J."/>
            <person name="Jabbour D."/>
            <person name="Luo H."/>
            <person name="Baker S.E."/>
            <person name="Pisabarro A.G."/>
            <person name="Walton J.D."/>
            <person name="Blanchette R.A."/>
            <person name="Henrissat B."/>
            <person name="Martin F."/>
            <person name="Cullen D."/>
            <person name="Hibbett D.S."/>
            <person name="Grigoriev I.V."/>
        </authorList>
    </citation>
    <scope>NUCLEOTIDE SEQUENCE [LARGE SCALE GENOMIC DNA]</scope>
    <source>
        <strain evidence="4">MUCL 33604</strain>
    </source>
</reference>
<dbReference type="OrthoDB" id="3340520at2759"/>
<name>A0A067PQ14_9AGAM</name>
<proteinExistence type="predicted"/>
<feature type="signal peptide" evidence="2">
    <location>
        <begin position="1"/>
        <end position="19"/>
    </location>
</feature>
<keyword evidence="2" id="KW-0732">Signal</keyword>
<gene>
    <name evidence="3" type="ORF">JAAARDRAFT_208159</name>
</gene>
<dbReference type="PANTHER" id="PTHR33973:SF4">
    <property type="entry name" value="OS07G0153300 PROTEIN"/>
    <property type="match status" value="1"/>
</dbReference>